<feature type="transmembrane region" description="Helical" evidence="1">
    <location>
        <begin position="95"/>
        <end position="115"/>
    </location>
</feature>
<feature type="transmembrane region" description="Helical" evidence="1">
    <location>
        <begin position="6"/>
        <end position="27"/>
    </location>
</feature>
<dbReference type="RefSeq" id="XP_022824295.1">
    <property type="nucleotide sequence ID" value="XM_022968527.1"/>
</dbReference>
<evidence type="ECO:0000256" key="1">
    <source>
        <dbReference type="SAM" id="Phobius"/>
    </source>
</evidence>
<evidence type="ECO:0000313" key="2">
    <source>
        <dbReference type="Proteomes" id="UP000301870"/>
    </source>
</evidence>
<keyword evidence="1" id="KW-0812">Transmembrane</keyword>
<feature type="transmembrane region" description="Helical" evidence="1">
    <location>
        <begin position="47"/>
        <end position="65"/>
    </location>
</feature>
<gene>
    <name evidence="3" type="primary">LOC111354904</name>
</gene>
<reference evidence="3" key="1">
    <citation type="submission" date="2025-08" db="UniProtKB">
        <authorList>
            <consortium name="RefSeq"/>
        </authorList>
    </citation>
    <scope>IDENTIFICATION</scope>
    <source>
        <strain evidence="3">Ishihara</strain>
        <tissue evidence="3">Whole body</tissue>
    </source>
</reference>
<keyword evidence="2" id="KW-1185">Reference proteome</keyword>
<sequence length="197" mass="22925">MDASCMILTCLLLIQMAIVLIMLNPIYDVMKLTQFINNLTKCYRRTYLFFIAFYFTSVLYLGMYLPLQSIHKLIFCVNLHEYDKMTLLHNVEKNYITAGFSLFLVVVIYGVRALLSYTASLTLVSDKQDMLGTRDKQLFNENILPNLLRVKRSISYETVLFTNELREQLKIIIKNMELPHQKSTISSLLEANNATRE</sequence>
<organism evidence="2 3">
    <name type="scientific">Spodoptera litura</name>
    <name type="common">Asian cotton leafworm</name>
    <dbReference type="NCBI Taxonomy" id="69820"/>
    <lineage>
        <taxon>Eukaryota</taxon>
        <taxon>Metazoa</taxon>
        <taxon>Ecdysozoa</taxon>
        <taxon>Arthropoda</taxon>
        <taxon>Hexapoda</taxon>
        <taxon>Insecta</taxon>
        <taxon>Pterygota</taxon>
        <taxon>Neoptera</taxon>
        <taxon>Endopterygota</taxon>
        <taxon>Lepidoptera</taxon>
        <taxon>Glossata</taxon>
        <taxon>Ditrysia</taxon>
        <taxon>Noctuoidea</taxon>
        <taxon>Noctuidae</taxon>
        <taxon>Amphipyrinae</taxon>
        <taxon>Spodoptera</taxon>
    </lineage>
</organism>
<dbReference type="AlphaFoldDB" id="A0A9J7ITA6"/>
<name>A0A9J7ITA6_SPOLT</name>
<proteinExistence type="predicted"/>
<keyword evidence="1" id="KW-0472">Membrane</keyword>
<keyword evidence="1" id="KW-1133">Transmembrane helix</keyword>
<protein>
    <submittedName>
        <fullName evidence="3">Uncharacterized protein LOC111354904</fullName>
    </submittedName>
</protein>
<dbReference type="GeneID" id="111354904"/>
<dbReference type="OrthoDB" id="7460530at2759"/>
<accession>A0A9J7ITA6</accession>
<dbReference type="KEGG" id="sliu:111354904"/>
<dbReference type="Proteomes" id="UP000301870">
    <property type="component" value="Chromosome 20"/>
</dbReference>
<evidence type="ECO:0000313" key="3">
    <source>
        <dbReference type="RefSeq" id="XP_022824295.1"/>
    </source>
</evidence>